<gene>
    <name evidence="3" type="ORF">T551_01676</name>
</gene>
<feature type="compositionally biased region" description="Low complexity" evidence="2">
    <location>
        <begin position="569"/>
        <end position="604"/>
    </location>
</feature>
<dbReference type="RefSeq" id="XP_018229684.1">
    <property type="nucleotide sequence ID" value="XM_018373939.1"/>
</dbReference>
<dbReference type="GO" id="GO:0030473">
    <property type="term" value="P:nuclear migration along microtubule"/>
    <property type="evidence" value="ECO:0007669"/>
    <property type="project" value="TreeGrafter"/>
</dbReference>
<keyword evidence="4" id="KW-1185">Reference proteome</keyword>
<organism evidence="3 4">
    <name type="scientific">Pneumocystis jirovecii (strain RU7)</name>
    <name type="common">Human pneumocystis pneumonia agent</name>
    <dbReference type="NCBI Taxonomy" id="1408657"/>
    <lineage>
        <taxon>Eukaryota</taxon>
        <taxon>Fungi</taxon>
        <taxon>Dikarya</taxon>
        <taxon>Ascomycota</taxon>
        <taxon>Taphrinomycotina</taxon>
        <taxon>Pneumocystomycetes</taxon>
        <taxon>Pneumocystaceae</taxon>
        <taxon>Pneumocystis</taxon>
    </lineage>
</organism>
<dbReference type="VEuPathDB" id="FungiDB:T551_01676"/>
<dbReference type="GeneID" id="28940194"/>
<name>A0A0W4ZPU2_PNEJ7</name>
<dbReference type="Proteomes" id="UP000053447">
    <property type="component" value="Unassembled WGS sequence"/>
</dbReference>
<evidence type="ECO:0000313" key="3">
    <source>
        <dbReference type="EMBL" id="KTW30393.1"/>
    </source>
</evidence>
<dbReference type="GO" id="GO:0005816">
    <property type="term" value="C:spindle pole body"/>
    <property type="evidence" value="ECO:0007669"/>
    <property type="project" value="TreeGrafter"/>
</dbReference>
<evidence type="ECO:0000313" key="4">
    <source>
        <dbReference type="Proteomes" id="UP000053447"/>
    </source>
</evidence>
<dbReference type="Pfam" id="PF08580">
    <property type="entry name" value="KAR9"/>
    <property type="match status" value="1"/>
</dbReference>
<dbReference type="OrthoDB" id="5559380at2759"/>
<dbReference type="STRING" id="1408657.A0A0W4ZPU2"/>
<feature type="region of interest" description="Disordered" evidence="2">
    <location>
        <begin position="568"/>
        <end position="604"/>
    </location>
</feature>
<dbReference type="EMBL" id="LFWA01000007">
    <property type="protein sequence ID" value="KTW30393.1"/>
    <property type="molecule type" value="Genomic_DNA"/>
</dbReference>
<dbReference type="InterPro" id="IPR013889">
    <property type="entry name" value="Karyogamy_KAR9"/>
</dbReference>
<accession>A0A0W4ZPU2</accession>
<dbReference type="PANTHER" id="PTHR37271">
    <property type="entry name" value="KARYOGAMY PROTEIN KAR9"/>
    <property type="match status" value="1"/>
</dbReference>
<protein>
    <recommendedName>
        <fullName evidence="5">Karyogamy protein</fullName>
    </recommendedName>
</protein>
<dbReference type="GO" id="GO:0051293">
    <property type="term" value="P:establishment of spindle localization"/>
    <property type="evidence" value="ECO:0007669"/>
    <property type="project" value="TreeGrafter"/>
</dbReference>
<feature type="coiled-coil region" evidence="1">
    <location>
        <begin position="298"/>
        <end position="359"/>
    </location>
</feature>
<evidence type="ECO:0000256" key="1">
    <source>
        <dbReference type="SAM" id="Coils"/>
    </source>
</evidence>
<proteinExistence type="predicted"/>
<reference evidence="4" key="1">
    <citation type="journal article" date="2016" name="Nat. Commun.">
        <title>Genome analysis of three Pneumocystis species reveals adaptation mechanisms to life exclusively in mammalian hosts.</title>
        <authorList>
            <person name="Ma L."/>
            <person name="Chen Z."/>
            <person name="Huang D.W."/>
            <person name="Kutty G."/>
            <person name="Ishihara M."/>
            <person name="Wang H."/>
            <person name="Abouelleil A."/>
            <person name="Bishop L."/>
            <person name="Davey E."/>
            <person name="Deng R."/>
            <person name="Deng X."/>
            <person name="Fan L."/>
            <person name="Fantoni G."/>
            <person name="Fitzgerald M."/>
            <person name="Gogineni E."/>
            <person name="Goldberg J.M."/>
            <person name="Handley G."/>
            <person name="Hu X."/>
            <person name="Huber C."/>
            <person name="Jiao X."/>
            <person name="Jones K."/>
            <person name="Levin J.Z."/>
            <person name="Liu Y."/>
            <person name="Macdonald P."/>
            <person name="Melnikov A."/>
            <person name="Raley C."/>
            <person name="Sassi M."/>
            <person name="Sherman B.T."/>
            <person name="Song X."/>
            <person name="Sykes S."/>
            <person name="Tran B."/>
            <person name="Walsh L."/>
            <person name="Xia Y."/>
            <person name="Yang J."/>
            <person name="Young S."/>
            <person name="Zeng Q."/>
            <person name="Zheng X."/>
            <person name="Stephens R."/>
            <person name="Nusbaum C."/>
            <person name="Birren B.W."/>
            <person name="Azadi P."/>
            <person name="Lempicki R.A."/>
            <person name="Cuomo C.A."/>
            <person name="Kovacs J.A."/>
        </authorList>
    </citation>
    <scope>NUCLEOTIDE SEQUENCE [LARGE SCALE GENOMIC DNA]</scope>
    <source>
        <strain evidence="4">RU7</strain>
    </source>
</reference>
<evidence type="ECO:0008006" key="5">
    <source>
        <dbReference type="Google" id="ProtNLM"/>
    </source>
</evidence>
<evidence type="ECO:0000256" key="2">
    <source>
        <dbReference type="SAM" id="MobiDB-lite"/>
    </source>
</evidence>
<dbReference type="GO" id="GO:0043332">
    <property type="term" value="C:mating projection tip"/>
    <property type="evidence" value="ECO:0007669"/>
    <property type="project" value="TreeGrafter"/>
</dbReference>
<comment type="caution">
    <text evidence="3">The sequence shown here is derived from an EMBL/GenBank/DDBJ whole genome shotgun (WGS) entry which is preliminary data.</text>
</comment>
<dbReference type="PANTHER" id="PTHR37271:SF1">
    <property type="entry name" value="KARYOGAMY PROTEIN KAR9"/>
    <property type="match status" value="1"/>
</dbReference>
<dbReference type="eggNOG" id="ENOG502QUB2">
    <property type="taxonomic scope" value="Eukaryota"/>
</dbReference>
<keyword evidence="1" id="KW-0175">Coiled coil</keyword>
<sequence length="681" mass="78808">MNIFPNVFEEIDKIEARDEDNVPYPRFGCLLDTDSIVFLQNNSFEQQLLQLISLLSIPRSKLLKKDISEQSFKDYSNILVEVSVYFLYWVETAVFIFRALDFDDDIEWAYHAKDLFNEVEKEVINASSIFSNFIEKASDSIFQESSDSNSINLKSQEISQGWTFVKKFLGFIKYQIEISKEWVDCIEILNQINQELKKCDVLVFEIKERTLDIPSISHQFMEFISLESFVKDVFDDEKIGTLEEINSTDILNKWNRNCQNFIFQVYEKIKPLETSLIFFKLRIEYFKEKALELFPTAIHDIEQRRHSLEIKCKKLQDNFSSVKRKFQEDKWILVFSYVNKQATDIMDSLELEIQKFNTSSPITKKVTESYKTYKVKRDSYAIIRIITLIEWGVWNKLTNSSQVIEGYNTLYERWKNLNKNIIKIDNIVLENDTSSKDSEKNTESVVNDSESVISKSVKSCTIPKTPQFPIKYCSLIPVSKNKRRPLLYDMLKVKSKIQSTPRNLHYPSYVYSTCFTNHSDNINLSKKSSISSFTEDTPIQLSKLKIFPAIMEQTRMSNKVTSHLSLKLTPTKNTPSSKNNPNSKNSPNLKNSPNSKNSPSSKSKILISGLGVSRASPLQHTVSTEQISSRNSNIKLTKYKENNSSFSNIPRPSFQKISCFSVLGNQNSSIKMVSTQKNIFA</sequence>
<dbReference type="AlphaFoldDB" id="A0A0W4ZPU2"/>
<dbReference type="GO" id="GO:0005938">
    <property type="term" value="C:cell cortex"/>
    <property type="evidence" value="ECO:0007669"/>
    <property type="project" value="TreeGrafter"/>
</dbReference>